<reference evidence="1" key="1">
    <citation type="submission" date="2018-05" db="EMBL/GenBank/DDBJ databases">
        <authorList>
            <person name="Lanie J.A."/>
            <person name="Ng W.-L."/>
            <person name="Kazmierczak K.M."/>
            <person name="Andrzejewski T.M."/>
            <person name="Davidsen T.M."/>
            <person name="Wayne K.J."/>
            <person name="Tettelin H."/>
            <person name="Glass J.I."/>
            <person name="Rusch D."/>
            <person name="Podicherti R."/>
            <person name="Tsui H.-C.T."/>
            <person name="Winkler M.E."/>
        </authorList>
    </citation>
    <scope>NUCLEOTIDE SEQUENCE</scope>
</reference>
<dbReference type="Gene3D" id="3.40.50.150">
    <property type="entry name" value="Vaccinia Virus protein VP39"/>
    <property type="match status" value="1"/>
</dbReference>
<dbReference type="PROSITE" id="PS01131">
    <property type="entry name" value="RRNA_A_DIMETH"/>
    <property type="match status" value="1"/>
</dbReference>
<dbReference type="AlphaFoldDB" id="A0A382BR96"/>
<evidence type="ECO:0008006" key="2">
    <source>
        <dbReference type="Google" id="ProtNLM"/>
    </source>
</evidence>
<dbReference type="GO" id="GO:0000179">
    <property type="term" value="F:rRNA (adenine-N6,N6-)-dimethyltransferase activity"/>
    <property type="evidence" value="ECO:0007669"/>
    <property type="project" value="InterPro"/>
</dbReference>
<dbReference type="CDD" id="cd02440">
    <property type="entry name" value="AdoMet_MTases"/>
    <property type="match status" value="1"/>
</dbReference>
<dbReference type="InterPro" id="IPR020596">
    <property type="entry name" value="rRNA_Ade_Mease_Trfase_CS"/>
</dbReference>
<dbReference type="PANTHER" id="PTHR43861">
    <property type="entry name" value="TRANS-ACONITATE 2-METHYLTRANSFERASE-RELATED"/>
    <property type="match status" value="1"/>
</dbReference>
<protein>
    <recommendedName>
        <fullName evidence="2">Methyltransferase type 11 domain-containing protein</fullName>
    </recommendedName>
</protein>
<name>A0A382BR96_9ZZZZ</name>
<gene>
    <name evidence="1" type="ORF">METZ01_LOCUS169038</name>
</gene>
<proteinExistence type="predicted"/>
<feature type="non-terminal residue" evidence="1">
    <location>
        <position position="572"/>
    </location>
</feature>
<organism evidence="1">
    <name type="scientific">marine metagenome</name>
    <dbReference type="NCBI Taxonomy" id="408172"/>
    <lineage>
        <taxon>unclassified sequences</taxon>
        <taxon>metagenomes</taxon>
        <taxon>ecological metagenomes</taxon>
    </lineage>
</organism>
<evidence type="ECO:0000313" key="1">
    <source>
        <dbReference type="EMBL" id="SVB16184.1"/>
    </source>
</evidence>
<accession>A0A382BR96</accession>
<dbReference type="Pfam" id="PF13489">
    <property type="entry name" value="Methyltransf_23"/>
    <property type="match status" value="1"/>
</dbReference>
<dbReference type="SUPFAM" id="SSF53335">
    <property type="entry name" value="S-adenosyl-L-methionine-dependent methyltransferases"/>
    <property type="match status" value="1"/>
</dbReference>
<dbReference type="InterPro" id="IPR029063">
    <property type="entry name" value="SAM-dependent_MTases_sf"/>
</dbReference>
<dbReference type="EMBL" id="UINC01030946">
    <property type="protein sequence ID" value="SVB16184.1"/>
    <property type="molecule type" value="Genomic_DNA"/>
</dbReference>
<sequence length="572" mass="64053">VSSSKITWRDGAEDRIKNILLSADDRSTASDFLASHITDWPSRYHLDRRRTNILRPINFDKSLRVLDVGAGTGVMSRYAAERGAKVVALEGDSMRAELASLRCEGLNVDVRCGSVDDFDDAEGFDLILVIGVLEYANNHADGSSGFLEKLSQLLNPDGALVIAIENQMGLAYWMGANEDHLNEPWVGLEGYVSTDSVKTFSKPALSSLLANAGFKHQNWFYPFPDYKLPLVILSDRIYMEGDRVDLIDQLVGVPVDRNRSGVLPFFDTRALHREVIDSGMGENMSNSFLVVCGLNESKSFVDEDVIAWRFSGDRKKSFLGVRQLVVEDGTLKINRKSAYENISSESSWLLQRNYDSPDEKYISGPNLEQLALESLREGSLEDFESLLSMFNSWLTLNTCTPSMNSDTHPFLTDLSAEVLGEEFIDCGFDNLVFEGGALKLIDDEWVALGGVNVDLVIARSLHKLSHSIVHSGSKLPWSSDMTIEHLNNKFIEMFPRDLRAGLLNDFYLAEATLLSVLLGGSEVDHLEDLFEANRRSVNSVFSTRSTKTTFRRRFSWLKRFPGGRSLARWTRP</sequence>
<feature type="non-terminal residue" evidence="1">
    <location>
        <position position="1"/>
    </location>
</feature>
<dbReference type="PANTHER" id="PTHR43861:SF6">
    <property type="entry name" value="METHYLTRANSFERASE TYPE 11"/>
    <property type="match status" value="1"/>
</dbReference>